<dbReference type="PANTHER" id="PTHR46825">
    <property type="entry name" value="D-ALANYL-D-ALANINE-CARBOXYPEPTIDASE/ENDOPEPTIDASE AMPH"/>
    <property type="match status" value="1"/>
</dbReference>
<accession>A0A9P8RQJ6</accession>
<evidence type="ECO:0000313" key="7">
    <source>
        <dbReference type="Proteomes" id="UP000758603"/>
    </source>
</evidence>
<dbReference type="Pfam" id="PF11954">
    <property type="entry name" value="DUF3471"/>
    <property type="match status" value="1"/>
</dbReference>
<evidence type="ECO:0000259" key="5">
    <source>
        <dbReference type="Pfam" id="PF11954"/>
    </source>
</evidence>
<dbReference type="Proteomes" id="UP000758603">
    <property type="component" value="Unassembled WGS sequence"/>
</dbReference>
<protein>
    <submittedName>
        <fullName evidence="6">Beta-lactamase/transpeptidase-like protein</fullName>
    </submittedName>
</protein>
<keyword evidence="3" id="KW-0732">Signal</keyword>
<dbReference type="OrthoDB" id="5946976at2759"/>
<dbReference type="AlphaFoldDB" id="A0A9P8RQJ6"/>
<feature type="domain" description="Peptidase S12 Pab87-related C-terminal" evidence="5">
    <location>
        <begin position="436"/>
        <end position="528"/>
    </location>
</feature>
<evidence type="ECO:0000256" key="3">
    <source>
        <dbReference type="SAM" id="SignalP"/>
    </source>
</evidence>
<dbReference type="InterPro" id="IPR001466">
    <property type="entry name" value="Beta-lactam-related"/>
</dbReference>
<dbReference type="GeneID" id="70132556"/>
<dbReference type="Pfam" id="PF00144">
    <property type="entry name" value="Beta-lactamase"/>
    <property type="match status" value="1"/>
</dbReference>
<evidence type="ECO:0000259" key="4">
    <source>
        <dbReference type="Pfam" id="PF00144"/>
    </source>
</evidence>
<dbReference type="PANTHER" id="PTHR46825:SF9">
    <property type="entry name" value="BETA-LACTAMASE-RELATED DOMAIN-CONTAINING PROTEIN"/>
    <property type="match status" value="1"/>
</dbReference>
<feature type="domain" description="Beta-lactamase-related" evidence="4">
    <location>
        <begin position="45"/>
        <end position="379"/>
    </location>
</feature>
<evidence type="ECO:0000256" key="1">
    <source>
        <dbReference type="ARBA" id="ARBA00038215"/>
    </source>
</evidence>
<dbReference type="RefSeq" id="XP_045954090.1">
    <property type="nucleotide sequence ID" value="XM_046103664.1"/>
</dbReference>
<dbReference type="SUPFAM" id="SSF56601">
    <property type="entry name" value="beta-lactamase/transpeptidase-like"/>
    <property type="match status" value="1"/>
</dbReference>
<reference evidence="6" key="1">
    <citation type="journal article" date="2021" name="Nat. Commun.">
        <title>Genetic determinants of endophytism in the Arabidopsis root mycobiome.</title>
        <authorList>
            <person name="Mesny F."/>
            <person name="Miyauchi S."/>
            <person name="Thiergart T."/>
            <person name="Pickel B."/>
            <person name="Atanasova L."/>
            <person name="Karlsson M."/>
            <person name="Huettel B."/>
            <person name="Barry K.W."/>
            <person name="Haridas S."/>
            <person name="Chen C."/>
            <person name="Bauer D."/>
            <person name="Andreopoulos W."/>
            <person name="Pangilinan J."/>
            <person name="LaButti K."/>
            <person name="Riley R."/>
            <person name="Lipzen A."/>
            <person name="Clum A."/>
            <person name="Drula E."/>
            <person name="Henrissat B."/>
            <person name="Kohler A."/>
            <person name="Grigoriev I.V."/>
            <person name="Martin F.M."/>
            <person name="Hacquard S."/>
        </authorList>
    </citation>
    <scope>NUCLEOTIDE SEQUENCE</scope>
    <source>
        <strain evidence="6">MPI-SDFR-AT-0073</strain>
    </source>
</reference>
<proteinExistence type="inferred from homology"/>
<feature type="signal peptide" evidence="3">
    <location>
        <begin position="1"/>
        <end position="20"/>
    </location>
</feature>
<name>A0A9P8RQJ6_9PEZI</name>
<keyword evidence="7" id="KW-1185">Reference proteome</keyword>
<feature type="region of interest" description="Disordered" evidence="2">
    <location>
        <begin position="156"/>
        <end position="179"/>
    </location>
</feature>
<evidence type="ECO:0000313" key="6">
    <source>
        <dbReference type="EMBL" id="KAH6647578.1"/>
    </source>
</evidence>
<sequence length="544" mass="60512">MMLWPHYALATALISSTALATQKVLVGGKENPLNSNIYKLAIEALEEWHVPGLSIAIVDGEDTWAAGYGNATLPSTPVTPSTLFYGGSTTKAFTAAIVSLLIDSGAYHPSLSWQTPISQLIRDDFVLQPEYAWAQEHLTLEDLLSHRTGFARHDKSLASHHHQGGDSSEEEGEEKASARSLARSLRHLPMVTEPRTTYRYCNLMYLVASHAIQTLTRTGLGALMRDWIWGPLGMHSTYFSLEEALAAPEHLAAGYYWDYDAGDGGFARVPYMGLREASGAGAVVSNVLDYARWVRCLVDEAAPLSRRGHGALRTPRIVPAGGAQGYDGEMSYALGWRVNTYKGHRVFTHSGGMEAYGADVWFFPELRYGIVTMGNTAVTSNFVGRMVAWRLINDRLGVPEEQRYDWHSQFEQSLEDLRGQFDKAEDKLYPDRAQPPLPRALPLEEYTGTYFHPAYRNLTIALSDAAEQLRAVRKDSVWKMTFDFGRVSGEFWVIYIDMLNTPNKLNGQLAKAEFVIGPSGKVDKLIVEFLEEGSEGIITFDKIM</sequence>
<dbReference type="InterPro" id="IPR050491">
    <property type="entry name" value="AmpC-like"/>
</dbReference>
<comment type="similarity">
    <text evidence="1">Belongs to the peptidase S12 family.</text>
</comment>
<dbReference type="Gene3D" id="3.40.710.10">
    <property type="entry name" value="DD-peptidase/beta-lactamase superfamily"/>
    <property type="match status" value="1"/>
</dbReference>
<dbReference type="InterPro" id="IPR021860">
    <property type="entry name" value="Peptidase_S12_Pab87-rel_C"/>
</dbReference>
<feature type="chain" id="PRO_5040119925" evidence="3">
    <location>
        <begin position="21"/>
        <end position="544"/>
    </location>
</feature>
<gene>
    <name evidence="6" type="ORF">BKA67DRAFT_577926</name>
</gene>
<dbReference type="InterPro" id="IPR012338">
    <property type="entry name" value="Beta-lactam/transpept-like"/>
</dbReference>
<evidence type="ECO:0000256" key="2">
    <source>
        <dbReference type="SAM" id="MobiDB-lite"/>
    </source>
</evidence>
<comment type="caution">
    <text evidence="6">The sequence shown here is derived from an EMBL/GenBank/DDBJ whole genome shotgun (WGS) entry which is preliminary data.</text>
</comment>
<organism evidence="6 7">
    <name type="scientific">Truncatella angustata</name>
    <dbReference type="NCBI Taxonomy" id="152316"/>
    <lineage>
        <taxon>Eukaryota</taxon>
        <taxon>Fungi</taxon>
        <taxon>Dikarya</taxon>
        <taxon>Ascomycota</taxon>
        <taxon>Pezizomycotina</taxon>
        <taxon>Sordariomycetes</taxon>
        <taxon>Xylariomycetidae</taxon>
        <taxon>Amphisphaeriales</taxon>
        <taxon>Sporocadaceae</taxon>
        <taxon>Truncatella</taxon>
    </lineage>
</organism>
<dbReference type="EMBL" id="JAGPXC010000008">
    <property type="protein sequence ID" value="KAH6647578.1"/>
    <property type="molecule type" value="Genomic_DNA"/>
</dbReference>